<accession>A0A2P2BRC1</accession>
<dbReference type="InterPro" id="IPR052892">
    <property type="entry name" value="NA-targeting_endonuclease"/>
</dbReference>
<protein>
    <submittedName>
        <fullName evidence="2">HNH endonuclease</fullName>
    </submittedName>
</protein>
<dbReference type="InterPro" id="IPR002711">
    <property type="entry name" value="HNH"/>
</dbReference>
<dbReference type="PANTHER" id="PTHR33877">
    <property type="entry name" value="SLL1193 PROTEIN"/>
    <property type="match status" value="1"/>
</dbReference>
<dbReference type="GO" id="GO:0003676">
    <property type="term" value="F:nucleic acid binding"/>
    <property type="evidence" value="ECO:0007669"/>
    <property type="project" value="InterPro"/>
</dbReference>
<name>A0A2P2BRC1_9FIRM</name>
<dbReference type="PANTHER" id="PTHR33877:SF1">
    <property type="entry name" value="TYPE IV METHYL-DIRECTED RESTRICTION ENZYME ECOKMCRA"/>
    <property type="match status" value="1"/>
</dbReference>
<sequence length="231" mass="28431">MKKCSKCGEYKELELFHKDKNSKDGYKTWCKDCRKKETKEYREKYKEKVLEAKKEWYKKTKLEAEFRNKKELRLMEKKCTNCEEIKEIKQFRQRTNGGYYSVCKQCENKKNKDYRKNNPDKINELRVISENRRRYQKSKLDKSLTPKEWNECKKFFNNECAYCGRKMNNLTQDHFIPLSKGGEYSKRNIIPSCRSCNSSKHNKDFYEWYKEYIHYSKERENNIERYFRSLI</sequence>
<dbReference type="SMART" id="SM00507">
    <property type="entry name" value="HNHc"/>
    <property type="match status" value="1"/>
</dbReference>
<keyword evidence="2" id="KW-0255">Endonuclease</keyword>
<gene>
    <name evidence="2" type="ORF">FRIFI_1390</name>
</gene>
<dbReference type="Gene3D" id="1.10.30.50">
    <property type="match status" value="1"/>
</dbReference>
<keyword evidence="2" id="KW-0378">Hydrolase</keyword>
<dbReference type="GO" id="GO:0008270">
    <property type="term" value="F:zinc ion binding"/>
    <property type="evidence" value="ECO:0007669"/>
    <property type="project" value="InterPro"/>
</dbReference>
<keyword evidence="3" id="KW-1185">Reference proteome</keyword>
<dbReference type="Pfam" id="PF01844">
    <property type="entry name" value="HNH"/>
    <property type="match status" value="1"/>
</dbReference>
<dbReference type="GO" id="GO:0004519">
    <property type="term" value="F:endonuclease activity"/>
    <property type="evidence" value="ECO:0007669"/>
    <property type="project" value="UniProtKB-KW"/>
</dbReference>
<reference evidence="2 3" key="1">
    <citation type="submission" date="2014-09" db="EMBL/GenBank/DDBJ databases">
        <authorList>
            <person name="Hornung B.V."/>
        </authorList>
    </citation>
    <scope>NUCLEOTIDE SEQUENCE [LARGE SCALE GENOMIC DNA]</scope>
    <source>
        <strain evidence="2 3">FRIFI</strain>
    </source>
</reference>
<dbReference type="Proteomes" id="UP000245695">
    <property type="component" value="Chromosome 1"/>
</dbReference>
<feature type="domain" description="HNH nuclease" evidence="1">
    <location>
        <begin position="147"/>
        <end position="198"/>
    </location>
</feature>
<dbReference type="RefSeq" id="WP_166505421.1">
    <property type="nucleotide sequence ID" value="NZ_LN650648.1"/>
</dbReference>
<dbReference type="KEGG" id="rhom:FRIFI_1390"/>
<dbReference type="InterPro" id="IPR003615">
    <property type="entry name" value="HNH_nuc"/>
</dbReference>
<dbReference type="CDD" id="cd00085">
    <property type="entry name" value="HNHc"/>
    <property type="match status" value="1"/>
</dbReference>
<evidence type="ECO:0000313" key="2">
    <source>
        <dbReference type="EMBL" id="CEI72925.1"/>
    </source>
</evidence>
<dbReference type="AlphaFoldDB" id="A0A2P2BRC1"/>
<keyword evidence="2" id="KW-0540">Nuclease</keyword>
<evidence type="ECO:0000313" key="3">
    <source>
        <dbReference type="Proteomes" id="UP000245695"/>
    </source>
</evidence>
<organism evidence="2 3">
    <name type="scientific">Romboutsia hominis</name>
    <dbReference type="NCBI Taxonomy" id="1507512"/>
    <lineage>
        <taxon>Bacteria</taxon>
        <taxon>Bacillati</taxon>
        <taxon>Bacillota</taxon>
        <taxon>Clostridia</taxon>
        <taxon>Peptostreptococcales</taxon>
        <taxon>Peptostreptococcaceae</taxon>
        <taxon>Romboutsia</taxon>
    </lineage>
</organism>
<evidence type="ECO:0000259" key="1">
    <source>
        <dbReference type="SMART" id="SM00507"/>
    </source>
</evidence>
<dbReference type="EMBL" id="LN650648">
    <property type="protein sequence ID" value="CEI72925.1"/>
    <property type="molecule type" value="Genomic_DNA"/>
</dbReference>
<proteinExistence type="predicted"/>